<feature type="compositionally biased region" description="Basic residues" evidence="1">
    <location>
        <begin position="607"/>
        <end position="618"/>
    </location>
</feature>
<comment type="caution">
    <text evidence="2">The sequence shown here is derived from an EMBL/GenBank/DDBJ whole genome shotgun (WGS) entry which is preliminary data.</text>
</comment>
<dbReference type="EMBL" id="JAUKUD010000006">
    <property type="protein sequence ID" value="KAK0739983.1"/>
    <property type="molecule type" value="Genomic_DNA"/>
</dbReference>
<evidence type="ECO:0000256" key="1">
    <source>
        <dbReference type="SAM" id="MobiDB-lite"/>
    </source>
</evidence>
<name>A0AA40EIU6_9PEZI</name>
<feature type="compositionally biased region" description="Polar residues" evidence="1">
    <location>
        <begin position="30"/>
        <end position="39"/>
    </location>
</feature>
<gene>
    <name evidence="2" type="ORF">B0T18DRAFT_416993</name>
</gene>
<feature type="region of interest" description="Disordered" evidence="1">
    <location>
        <begin position="447"/>
        <end position="492"/>
    </location>
</feature>
<reference evidence="2" key="1">
    <citation type="submission" date="2023-06" db="EMBL/GenBank/DDBJ databases">
        <title>Genome-scale phylogeny and comparative genomics of the fungal order Sordariales.</title>
        <authorList>
            <consortium name="Lawrence Berkeley National Laboratory"/>
            <person name="Hensen N."/>
            <person name="Bonometti L."/>
            <person name="Westerberg I."/>
            <person name="Brannstrom I.O."/>
            <person name="Guillou S."/>
            <person name="Cros-Aarteil S."/>
            <person name="Calhoun S."/>
            <person name="Haridas S."/>
            <person name="Kuo A."/>
            <person name="Mondo S."/>
            <person name="Pangilinan J."/>
            <person name="Riley R."/>
            <person name="LaButti K."/>
            <person name="Andreopoulos B."/>
            <person name="Lipzen A."/>
            <person name="Chen C."/>
            <person name="Yanf M."/>
            <person name="Daum C."/>
            <person name="Ng V."/>
            <person name="Clum A."/>
            <person name="Steindorff A."/>
            <person name="Ohm R."/>
            <person name="Martin F."/>
            <person name="Silar P."/>
            <person name="Natvig D."/>
            <person name="Lalanne C."/>
            <person name="Gautier V."/>
            <person name="Ament-velasquez S.L."/>
            <person name="Kruys A."/>
            <person name="Hutchinson M.I."/>
            <person name="Powell A.J."/>
            <person name="Barry K."/>
            <person name="Miller A.N."/>
            <person name="Grigoriev I.V."/>
            <person name="Debuchy R."/>
            <person name="Gladieux P."/>
            <person name="Thoren M.H."/>
            <person name="Johannesson H."/>
        </authorList>
    </citation>
    <scope>NUCLEOTIDE SEQUENCE</scope>
    <source>
        <strain evidence="2">SMH3187-1</strain>
    </source>
</reference>
<sequence length="665" mass="69603">MSANPKQGPTLVTIDLDDDQENFAGFHFQRSNPASSLASPLTPGVLPTPRDAEGMAIGFAMTKDTTPDVPNSHSPLFPQHLPLSPPDEVSGPVARSLQIDPAPVQCQSRQEQCALPELPPPARALGDDFDFDDGLADELDFAHDGLVFDESIFDNNDTDQYGRPIPGAFEKAQQAMRAMHQSASNRTSGGTSQSAFQFAAPTTSLNTNLNPSVGQEGLGIGAVDPFLPLGIPGQDLAYQAALALAAQQAEASGKFRRSSSPPLPAELTVTSPTDSHVSQYHDGFDASLEDDLDDYEYDDDFIAEANASVLANDADGFYGQEFGFYSAPLPGKDYGLTSSGAGGALSAENLSQYANGGFFYAGPARTKSGRVVSRDPNLTPITERSEYSNRNSIMSLAMPAGFGSDARSPPAHSPGLAQLAMSMASDDMDPHKNLSDLLKLRSRAWGGSQASLPNSREGSPRSEHAPLANGGAGMGSSPWSPPSGAASGLSGVLPNGRRGSALSIWSTSDALAGIGNFPASPMSAVSALSLAVSPDGGPGLAPSPFSPPLAFAGPHSPDPLLNSTTAKVCSPVFEDDECRNDETIGNGDGHENNVPPLTVPFPASSKQARRPGIGHRHKGSADSISYTKEDEPESGGTIWVMERRRTSDSGEVEILGREVVDCAKI</sequence>
<feature type="compositionally biased region" description="Low complexity" evidence="1">
    <location>
        <begin position="475"/>
        <end position="491"/>
    </location>
</feature>
<feature type="region of interest" description="Disordered" evidence="1">
    <location>
        <begin position="30"/>
        <end position="50"/>
    </location>
</feature>
<feature type="region of interest" description="Disordered" evidence="1">
    <location>
        <begin position="603"/>
        <end position="635"/>
    </location>
</feature>
<accession>A0AA40EIU6</accession>
<dbReference type="AlphaFoldDB" id="A0AA40EIU6"/>
<protein>
    <submittedName>
        <fullName evidence="2">Uncharacterized protein</fullName>
    </submittedName>
</protein>
<organism evidence="2 3">
    <name type="scientific">Schizothecium vesticola</name>
    <dbReference type="NCBI Taxonomy" id="314040"/>
    <lineage>
        <taxon>Eukaryota</taxon>
        <taxon>Fungi</taxon>
        <taxon>Dikarya</taxon>
        <taxon>Ascomycota</taxon>
        <taxon>Pezizomycotina</taxon>
        <taxon>Sordariomycetes</taxon>
        <taxon>Sordariomycetidae</taxon>
        <taxon>Sordariales</taxon>
        <taxon>Schizotheciaceae</taxon>
        <taxon>Schizothecium</taxon>
    </lineage>
</organism>
<evidence type="ECO:0000313" key="3">
    <source>
        <dbReference type="Proteomes" id="UP001172155"/>
    </source>
</evidence>
<keyword evidence="3" id="KW-1185">Reference proteome</keyword>
<evidence type="ECO:0000313" key="2">
    <source>
        <dbReference type="EMBL" id="KAK0739983.1"/>
    </source>
</evidence>
<dbReference type="Proteomes" id="UP001172155">
    <property type="component" value="Unassembled WGS sequence"/>
</dbReference>
<proteinExistence type="predicted"/>
<feature type="compositionally biased region" description="Polar residues" evidence="1">
    <location>
        <begin position="448"/>
        <end position="457"/>
    </location>
</feature>